<feature type="chain" id="PRO_5003779103" evidence="3">
    <location>
        <begin position="21"/>
        <end position="199"/>
    </location>
</feature>
<proteinExistence type="predicted"/>
<feature type="signal peptide" evidence="3">
    <location>
        <begin position="1"/>
        <end position="20"/>
    </location>
</feature>
<protein>
    <submittedName>
        <fullName evidence="4">Uncharacterized protein</fullName>
    </submittedName>
</protein>
<sequence>MHITLLTIALAALCVLSAYGQTITTTNALGLTVVEEVTLDPLGLPTTEVISTLTGAVTTTKPTTTTTSPTTTSTTPTTALTTPTTSPTTTTTTTPQVVEQPAPTDGPAPATVYVYTTTNAAGGTVVLQGTFTPTFAPTTLPTPTTTGTILAYSQWLSLVGTSTVAASDAIVRWKIDRSWLGMLVGTLAGFMGGAWLALV</sequence>
<feature type="compositionally biased region" description="Low complexity" evidence="1">
    <location>
        <begin position="59"/>
        <end position="95"/>
    </location>
</feature>
<evidence type="ECO:0000313" key="4">
    <source>
        <dbReference type="EMBL" id="CCM04680.1"/>
    </source>
</evidence>
<name>J4GTR3_9APHY</name>
<feature type="region of interest" description="Disordered" evidence="1">
    <location>
        <begin position="59"/>
        <end position="105"/>
    </location>
</feature>
<dbReference type="InParanoid" id="J4GTR3"/>
<keyword evidence="5" id="KW-1185">Reference proteome</keyword>
<dbReference type="HOGENOM" id="CLU_116397_0_0_1"/>
<dbReference type="AlphaFoldDB" id="J4GTR3"/>
<keyword evidence="2" id="KW-0472">Membrane</keyword>
<feature type="transmembrane region" description="Helical" evidence="2">
    <location>
        <begin position="179"/>
        <end position="198"/>
    </location>
</feature>
<evidence type="ECO:0000256" key="3">
    <source>
        <dbReference type="SAM" id="SignalP"/>
    </source>
</evidence>
<reference evidence="4 5" key="1">
    <citation type="journal article" date="2012" name="Appl. Environ. Microbiol.">
        <title>Short-read sequencing for genomic analysis of the brown rot fungus Fibroporia radiculosa.</title>
        <authorList>
            <person name="Tang J.D."/>
            <person name="Perkins A.D."/>
            <person name="Sonstegard T.S."/>
            <person name="Schroeder S.G."/>
            <person name="Burgess S.C."/>
            <person name="Diehl S.V."/>
        </authorList>
    </citation>
    <scope>NUCLEOTIDE SEQUENCE [LARGE SCALE GENOMIC DNA]</scope>
    <source>
        <strain evidence="4 5">TFFH 294</strain>
    </source>
</reference>
<evidence type="ECO:0000313" key="5">
    <source>
        <dbReference type="Proteomes" id="UP000006352"/>
    </source>
</evidence>
<keyword evidence="3" id="KW-0732">Signal</keyword>
<gene>
    <name evidence="4" type="ORF">FIBRA_06866</name>
</gene>
<dbReference type="Proteomes" id="UP000006352">
    <property type="component" value="Unassembled WGS sequence"/>
</dbReference>
<dbReference type="OrthoDB" id="3257429at2759"/>
<accession>J4GTR3</accession>
<evidence type="ECO:0000256" key="2">
    <source>
        <dbReference type="SAM" id="Phobius"/>
    </source>
</evidence>
<keyword evidence="2" id="KW-1133">Transmembrane helix</keyword>
<dbReference type="RefSeq" id="XP_012183963.1">
    <property type="nucleotide sequence ID" value="XM_012328573.1"/>
</dbReference>
<keyword evidence="2" id="KW-0812">Transmembrane</keyword>
<dbReference type="GeneID" id="24099591"/>
<organism evidence="4 5">
    <name type="scientific">Fibroporia radiculosa</name>
    <dbReference type="NCBI Taxonomy" id="599839"/>
    <lineage>
        <taxon>Eukaryota</taxon>
        <taxon>Fungi</taxon>
        <taxon>Dikarya</taxon>
        <taxon>Basidiomycota</taxon>
        <taxon>Agaricomycotina</taxon>
        <taxon>Agaricomycetes</taxon>
        <taxon>Polyporales</taxon>
        <taxon>Fibroporiaceae</taxon>
        <taxon>Fibroporia</taxon>
    </lineage>
</organism>
<dbReference type="EMBL" id="HE797163">
    <property type="protein sequence ID" value="CCM04680.1"/>
    <property type="molecule type" value="Genomic_DNA"/>
</dbReference>
<evidence type="ECO:0000256" key="1">
    <source>
        <dbReference type="SAM" id="MobiDB-lite"/>
    </source>
</evidence>